<dbReference type="Proteomes" id="UP000011996">
    <property type="component" value="Unassembled WGS sequence"/>
</dbReference>
<evidence type="ECO:0000313" key="3">
    <source>
        <dbReference type="Proteomes" id="UP000011996"/>
    </source>
</evidence>
<reference evidence="2 3" key="1">
    <citation type="journal article" date="2013" name="Mar. Genomics">
        <title>Expression of sulfatases in Rhodopirellula baltica and the diversity of sulfatases in the genus Rhodopirellula.</title>
        <authorList>
            <person name="Wegner C.E."/>
            <person name="Richter-Heitmann T."/>
            <person name="Klindworth A."/>
            <person name="Klockow C."/>
            <person name="Richter M."/>
            <person name="Achstetter T."/>
            <person name="Glockner F.O."/>
            <person name="Harder J."/>
        </authorList>
    </citation>
    <scope>NUCLEOTIDE SEQUENCE [LARGE SCALE GENOMIC DNA]</scope>
    <source>
        <strain evidence="2 3">SH398</strain>
    </source>
</reference>
<gene>
    <name evidence="2" type="ORF">RESH_02488</name>
</gene>
<name>M5S635_9BACT</name>
<accession>M5S635</accession>
<protein>
    <submittedName>
        <fullName evidence="2">Uncharacterized protein</fullName>
    </submittedName>
</protein>
<feature type="compositionally biased region" description="Basic residues" evidence="1">
    <location>
        <begin position="36"/>
        <end position="45"/>
    </location>
</feature>
<proteinExistence type="predicted"/>
<dbReference type="AlphaFoldDB" id="M5S635"/>
<sequence length="45" mass="4855">MFKFATPLPGSTNANPNIARRDSRSGGNLGTSRFAAKMRKKWGGT</sequence>
<evidence type="ECO:0000256" key="1">
    <source>
        <dbReference type="SAM" id="MobiDB-lite"/>
    </source>
</evidence>
<comment type="caution">
    <text evidence="2">The sequence shown here is derived from an EMBL/GenBank/DDBJ whole genome shotgun (WGS) entry which is preliminary data.</text>
</comment>
<organism evidence="2 3">
    <name type="scientific">Rhodopirellula europaea SH398</name>
    <dbReference type="NCBI Taxonomy" id="1263868"/>
    <lineage>
        <taxon>Bacteria</taxon>
        <taxon>Pseudomonadati</taxon>
        <taxon>Planctomycetota</taxon>
        <taxon>Planctomycetia</taxon>
        <taxon>Pirellulales</taxon>
        <taxon>Pirellulaceae</taxon>
        <taxon>Rhodopirellula</taxon>
    </lineage>
</organism>
<feature type="region of interest" description="Disordered" evidence="1">
    <location>
        <begin position="1"/>
        <end position="45"/>
    </location>
</feature>
<dbReference type="PATRIC" id="fig|1263868.3.peg.2702"/>
<dbReference type="EMBL" id="ANOF01000081">
    <property type="protein sequence ID" value="EMI26906.1"/>
    <property type="molecule type" value="Genomic_DNA"/>
</dbReference>
<dbReference type="STRING" id="1263868.RESH_02488"/>
<evidence type="ECO:0000313" key="2">
    <source>
        <dbReference type="EMBL" id="EMI26906.1"/>
    </source>
</evidence>